<dbReference type="eggNOG" id="COG3706">
    <property type="taxonomic scope" value="Bacteria"/>
</dbReference>
<dbReference type="GO" id="GO:0005886">
    <property type="term" value="C:plasma membrane"/>
    <property type="evidence" value="ECO:0007669"/>
    <property type="project" value="TreeGrafter"/>
</dbReference>
<dbReference type="Pfam" id="PF13185">
    <property type="entry name" value="GAF_2"/>
    <property type="match status" value="1"/>
</dbReference>
<evidence type="ECO:0000256" key="1">
    <source>
        <dbReference type="SAM" id="Phobius"/>
    </source>
</evidence>
<dbReference type="SMART" id="SM00065">
    <property type="entry name" value="GAF"/>
    <property type="match status" value="1"/>
</dbReference>
<evidence type="ECO:0000313" key="3">
    <source>
        <dbReference type="EMBL" id="KEO83227.1"/>
    </source>
</evidence>
<feature type="transmembrane region" description="Helical" evidence="1">
    <location>
        <begin position="113"/>
        <end position="135"/>
    </location>
</feature>
<dbReference type="InterPro" id="IPR000160">
    <property type="entry name" value="GGDEF_dom"/>
</dbReference>
<dbReference type="Pfam" id="PF00990">
    <property type="entry name" value="GGDEF"/>
    <property type="match status" value="2"/>
</dbReference>
<comment type="caution">
    <text evidence="3">The sequence shown here is derived from an EMBL/GenBank/DDBJ whole genome shotgun (WGS) entry which is preliminary data.</text>
</comment>
<dbReference type="AlphaFoldDB" id="A0A074MBB5"/>
<dbReference type="PANTHER" id="PTHR45138">
    <property type="entry name" value="REGULATORY COMPONENTS OF SENSORY TRANSDUCTION SYSTEM"/>
    <property type="match status" value="1"/>
</dbReference>
<dbReference type="SUPFAM" id="SSF55073">
    <property type="entry name" value="Nucleotide cyclase"/>
    <property type="match status" value="2"/>
</dbReference>
<feature type="domain" description="GGDEF" evidence="2">
    <location>
        <begin position="587"/>
        <end position="714"/>
    </location>
</feature>
<accession>A0A074MBB5</accession>
<keyword evidence="4" id="KW-1185">Reference proteome</keyword>
<dbReference type="PANTHER" id="PTHR45138:SF9">
    <property type="entry name" value="DIGUANYLATE CYCLASE DGCM-RELATED"/>
    <property type="match status" value="1"/>
</dbReference>
<proteinExistence type="predicted"/>
<dbReference type="STRING" id="1157490.EL26_11075"/>
<dbReference type="InterPro" id="IPR003018">
    <property type="entry name" value="GAF"/>
</dbReference>
<dbReference type="InterPro" id="IPR029787">
    <property type="entry name" value="Nucleotide_cyclase"/>
</dbReference>
<dbReference type="PROSITE" id="PS50887">
    <property type="entry name" value="GGDEF"/>
    <property type="match status" value="2"/>
</dbReference>
<evidence type="ECO:0000259" key="2">
    <source>
        <dbReference type="PROSITE" id="PS50887"/>
    </source>
</evidence>
<sequence length="716" mass="81484">MAMVKAKTWYRMGYVFEAVLIAGGLWVLLQHPLHLFAGSWFIMLLGAALMALSVVFPVTLPSMLISLELVFTFYFVMTYDTATALWVNFFGELIGTLLLAHKSRKMAILTNPMLKVICLMAGYAVFSWMEPALLAHGMQYGADVVKLFTVGVVFFVFNHLIIHVNLFLRSRHFSLKTGLVAVMWESFIYLAVFPLAMLGDLLERNLGAYTLLLLAVPVAVVTSVLRTFNHLQWSNRVNYACIHLSTAKDLSTIYQKTFQIAQDLTDSPQALLLKMQPDGSYQGLDREGRIVAENIRHALLDQAVRERTVVSVAKARAEFRLFPELEMRSYILVPLVGKSEVFGIICMGKPNSFGYKSDHQKQLGFLANQVSIIMDRNHIYEELERAAITNQLTGLYNYQYFYDQLDLQFQQAKCKREDLCLIIFDIDYFKKYNDIYGHIVGDEVLRQVAMIAKSVCVQHGVMLARYGGEEFVAIGRITVAHAQELAEEVRRKIQDHQFVYQEHTVKNITISVGIAHLHEHDALSPNDLLEKADQSLYWGAKDMGRNRVAVYSSEFDQRLFVDALTGLHTIHYLRRKLRSLCENQTHFPMHFLLVDILGMRTINDQYGFEVGNRVLIDVSYLLKNTMRGDDLICRYMDDEFLVVVKGIPESDIGIISKRIHDAFAKTALSSVGQVSVDLTVVSMASSEEEPYLLERIDSARRSYTQEAAAAYFRDLK</sequence>
<name>A0A074MBB5_9BACL</name>
<organism evidence="3 4">
    <name type="scientific">Tumebacillus flagellatus</name>
    <dbReference type="NCBI Taxonomy" id="1157490"/>
    <lineage>
        <taxon>Bacteria</taxon>
        <taxon>Bacillati</taxon>
        <taxon>Bacillota</taxon>
        <taxon>Bacilli</taxon>
        <taxon>Bacillales</taxon>
        <taxon>Alicyclobacillaceae</taxon>
        <taxon>Tumebacillus</taxon>
    </lineage>
</organism>
<reference evidence="3 4" key="1">
    <citation type="journal article" date="2013" name="Int. J. Syst. Evol. Microbiol.">
        <title>Tumebacillus flagellatus sp. nov., an alpha-amylase/pullulanase-producing bacterium isolated from cassava wastewater.</title>
        <authorList>
            <person name="Wang Q."/>
            <person name="Xie N."/>
            <person name="Qin Y."/>
            <person name="Shen N."/>
            <person name="Zhu J."/>
            <person name="Mi H."/>
            <person name="Huang R."/>
        </authorList>
    </citation>
    <scope>NUCLEOTIDE SEQUENCE [LARGE SCALE GENOMIC DNA]</scope>
    <source>
        <strain evidence="3 4">GST4</strain>
    </source>
</reference>
<keyword evidence="1" id="KW-0812">Transmembrane</keyword>
<feature type="transmembrane region" description="Helical" evidence="1">
    <location>
        <begin position="35"/>
        <end position="56"/>
    </location>
</feature>
<feature type="transmembrane region" description="Helical" evidence="1">
    <location>
        <begin position="147"/>
        <end position="168"/>
    </location>
</feature>
<dbReference type="GO" id="GO:0052621">
    <property type="term" value="F:diguanylate cyclase activity"/>
    <property type="evidence" value="ECO:0007669"/>
    <property type="project" value="TreeGrafter"/>
</dbReference>
<dbReference type="EMBL" id="JMIR01000013">
    <property type="protein sequence ID" value="KEO83227.1"/>
    <property type="molecule type" value="Genomic_DNA"/>
</dbReference>
<feature type="transmembrane region" description="Helical" evidence="1">
    <location>
        <begin position="208"/>
        <end position="228"/>
    </location>
</feature>
<dbReference type="SUPFAM" id="SSF55781">
    <property type="entry name" value="GAF domain-like"/>
    <property type="match status" value="1"/>
</dbReference>
<gene>
    <name evidence="3" type="ORF">EL26_11075</name>
</gene>
<dbReference type="InterPro" id="IPR029016">
    <property type="entry name" value="GAF-like_dom_sf"/>
</dbReference>
<dbReference type="FunFam" id="3.30.70.270:FF:000001">
    <property type="entry name" value="Diguanylate cyclase domain protein"/>
    <property type="match status" value="1"/>
</dbReference>
<dbReference type="Gene3D" id="3.30.450.40">
    <property type="match status" value="1"/>
</dbReference>
<dbReference type="NCBIfam" id="TIGR00254">
    <property type="entry name" value="GGDEF"/>
    <property type="match status" value="2"/>
</dbReference>
<feature type="transmembrane region" description="Helical" evidence="1">
    <location>
        <begin position="12"/>
        <end position="29"/>
    </location>
</feature>
<dbReference type="GO" id="GO:1902201">
    <property type="term" value="P:negative regulation of bacterial-type flagellum-dependent cell motility"/>
    <property type="evidence" value="ECO:0007669"/>
    <property type="project" value="TreeGrafter"/>
</dbReference>
<evidence type="ECO:0000313" key="4">
    <source>
        <dbReference type="Proteomes" id="UP000027931"/>
    </source>
</evidence>
<dbReference type="Gene3D" id="3.30.70.270">
    <property type="match status" value="2"/>
</dbReference>
<feature type="domain" description="GGDEF" evidence="2">
    <location>
        <begin position="417"/>
        <end position="553"/>
    </location>
</feature>
<keyword evidence="1" id="KW-1133">Transmembrane helix</keyword>
<dbReference type="InterPro" id="IPR050469">
    <property type="entry name" value="Diguanylate_Cyclase"/>
</dbReference>
<dbReference type="GO" id="GO:0043709">
    <property type="term" value="P:cell adhesion involved in single-species biofilm formation"/>
    <property type="evidence" value="ECO:0007669"/>
    <property type="project" value="TreeGrafter"/>
</dbReference>
<keyword evidence="1" id="KW-0472">Membrane</keyword>
<dbReference type="InterPro" id="IPR043128">
    <property type="entry name" value="Rev_trsase/Diguanyl_cyclase"/>
</dbReference>
<dbReference type="Proteomes" id="UP000027931">
    <property type="component" value="Unassembled WGS sequence"/>
</dbReference>
<dbReference type="CDD" id="cd01949">
    <property type="entry name" value="GGDEF"/>
    <property type="match status" value="2"/>
</dbReference>
<protein>
    <recommendedName>
        <fullName evidence="2">GGDEF domain-containing protein</fullName>
    </recommendedName>
</protein>
<dbReference type="SMART" id="SM00267">
    <property type="entry name" value="GGDEF"/>
    <property type="match status" value="2"/>
</dbReference>
<feature type="transmembrane region" description="Helical" evidence="1">
    <location>
        <begin position="180"/>
        <end position="202"/>
    </location>
</feature>